<dbReference type="Pfam" id="PF10108">
    <property type="entry name" value="DNA_pol_B_exo2"/>
    <property type="match status" value="1"/>
</dbReference>
<dbReference type="InterPro" id="IPR019288">
    <property type="entry name" value="3'-5'_exonuclease_PolB-like"/>
</dbReference>
<dbReference type="RefSeq" id="WP_093286001.1">
    <property type="nucleotide sequence ID" value="NZ_FOFS01000008.1"/>
</dbReference>
<dbReference type="SUPFAM" id="SSF53098">
    <property type="entry name" value="Ribonuclease H-like"/>
    <property type="match status" value="1"/>
</dbReference>
<dbReference type="CDD" id="cd05782">
    <property type="entry name" value="DNA_polB_like1_exo"/>
    <property type="match status" value="1"/>
</dbReference>
<dbReference type="InterPro" id="IPR012337">
    <property type="entry name" value="RNaseH-like_sf"/>
</dbReference>
<feature type="domain" description="Predicted 3'-5' exonuclease PolB-like" evidence="1">
    <location>
        <begin position="49"/>
        <end position="258"/>
    </location>
</feature>
<dbReference type="GO" id="GO:0003676">
    <property type="term" value="F:nucleic acid binding"/>
    <property type="evidence" value="ECO:0007669"/>
    <property type="project" value="InterPro"/>
</dbReference>
<protein>
    <recommendedName>
        <fullName evidence="1">Predicted 3'-5' exonuclease PolB-like domain-containing protein</fullName>
    </recommendedName>
</protein>
<dbReference type="OrthoDB" id="13288at2"/>
<proteinExistence type="predicted"/>
<dbReference type="EMBL" id="FOFS01000008">
    <property type="protein sequence ID" value="SEQ60192.1"/>
    <property type="molecule type" value="Genomic_DNA"/>
</dbReference>
<dbReference type="InterPro" id="IPR036397">
    <property type="entry name" value="RNaseH_sf"/>
</dbReference>
<dbReference type="Proteomes" id="UP000199233">
    <property type="component" value="Unassembled WGS sequence"/>
</dbReference>
<dbReference type="AlphaFoldDB" id="A0A1H9HD00"/>
<dbReference type="Gene3D" id="3.30.420.10">
    <property type="entry name" value="Ribonuclease H-like superfamily/Ribonuclease H"/>
    <property type="match status" value="1"/>
</dbReference>
<accession>A0A1H9HD00</accession>
<evidence type="ECO:0000259" key="1">
    <source>
        <dbReference type="Pfam" id="PF10108"/>
    </source>
</evidence>
<evidence type="ECO:0000313" key="3">
    <source>
        <dbReference type="Proteomes" id="UP000199233"/>
    </source>
</evidence>
<evidence type="ECO:0000313" key="2">
    <source>
        <dbReference type="EMBL" id="SEQ60192.1"/>
    </source>
</evidence>
<sequence>MSFKEPVLVFDIETIPDLEGGRRVLGLDSLGDAEVWQAMKTQRLAEKGNDFMPGHLQRVVAISVVLRQQDTLRCWSLGDEDAEEGELIQRFYDGIEKYRPVIVSWNGGGFDLPVLHYRALIHGCVAPRYWDTGYFDREAKWDNYLGRYQFRHTDLMDVLALYSGRQNAPLNEIAMLLGFPGKLGMDGSKVFDAYKAGDLAGIRAYCETDVLNTWLVYLRFELMRGRLTHEQHQQEEARVRQFLDASSATHWREFNDAWLV</sequence>
<keyword evidence="3" id="KW-1185">Reference proteome</keyword>
<gene>
    <name evidence="2" type="ORF">SAMN04488038_108123</name>
</gene>
<reference evidence="2 3" key="1">
    <citation type="submission" date="2016-10" db="EMBL/GenBank/DDBJ databases">
        <authorList>
            <person name="de Groot N.N."/>
        </authorList>
    </citation>
    <scope>NUCLEOTIDE SEQUENCE [LARGE SCALE GENOMIC DNA]</scope>
    <source>
        <strain evidence="2 3">DSM 25927</strain>
    </source>
</reference>
<organism evidence="2 3">
    <name type="scientific">Solimonas aquatica</name>
    <dbReference type="NCBI Taxonomy" id="489703"/>
    <lineage>
        <taxon>Bacteria</taxon>
        <taxon>Pseudomonadati</taxon>
        <taxon>Pseudomonadota</taxon>
        <taxon>Gammaproteobacteria</taxon>
        <taxon>Nevskiales</taxon>
        <taxon>Nevskiaceae</taxon>
        <taxon>Solimonas</taxon>
    </lineage>
</organism>
<dbReference type="STRING" id="489703.SAMN04488038_108123"/>
<name>A0A1H9HD00_9GAMM</name>